<name>A0A0L0FNR4_9EUKA</name>
<proteinExistence type="predicted"/>
<dbReference type="Proteomes" id="UP000054560">
    <property type="component" value="Unassembled WGS sequence"/>
</dbReference>
<sequence length="136" mass="15326">VQGVLWADPVPQEVPQGHRYSMDNAMAALSDLRSQLENERKETQKDLRKLLDKDSKRLQHVAPATGRQSRKQTRSRTLEDDDGAVSSGGDTDGDFKVLSASNVTNMDKLRLIVTKVGSDWRGRRARQSKRRRKLGV</sequence>
<evidence type="ECO:0000313" key="2">
    <source>
        <dbReference type="EMBL" id="KNC78384.1"/>
    </source>
</evidence>
<protein>
    <submittedName>
        <fullName evidence="2">Uncharacterized protein</fullName>
    </submittedName>
</protein>
<keyword evidence="3" id="KW-1185">Reference proteome</keyword>
<feature type="non-terminal residue" evidence="2">
    <location>
        <position position="1"/>
    </location>
</feature>
<organism evidence="2 3">
    <name type="scientific">Sphaeroforma arctica JP610</name>
    <dbReference type="NCBI Taxonomy" id="667725"/>
    <lineage>
        <taxon>Eukaryota</taxon>
        <taxon>Ichthyosporea</taxon>
        <taxon>Ichthyophonida</taxon>
        <taxon>Sphaeroforma</taxon>
    </lineage>
</organism>
<dbReference type="RefSeq" id="XP_014152286.1">
    <property type="nucleotide sequence ID" value="XM_014296811.1"/>
</dbReference>
<evidence type="ECO:0000313" key="3">
    <source>
        <dbReference type="Proteomes" id="UP000054560"/>
    </source>
</evidence>
<gene>
    <name evidence="2" type="ORF">SARC_09186</name>
</gene>
<dbReference type="AlphaFoldDB" id="A0A0L0FNR4"/>
<dbReference type="GeneID" id="25909690"/>
<reference evidence="2 3" key="1">
    <citation type="submission" date="2011-02" db="EMBL/GenBank/DDBJ databases">
        <title>The Genome Sequence of Sphaeroforma arctica JP610.</title>
        <authorList>
            <consortium name="The Broad Institute Genome Sequencing Platform"/>
            <person name="Russ C."/>
            <person name="Cuomo C."/>
            <person name="Young S.K."/>
            <person name="Zeng Q."/>
            <person name="Gargeya S."/>
            <person name="Alvarado L."/>
            <person name="Berlin A."/>
            <person name="Chapman S.B."/>
            <person name="Chen Z."/>
            <person name="Freedman E."/>
            <person name="Gellesch M."/>
            <person name="Goldberg J."/>
            <person name="Griggs A."/>
            <person name="Gujja S."/>
            <person name="Heilman E."/>
            <person name="Heiman D."/>
            <person name="Howarth C."/>
            <person name="Mehta T."/>
            <person name="Neiman D."/>
            <person name="Pearson M."/>
            <person name="Roberts A."/>
            <person name="Saif S."/>
            <person name="Shea T."/>
            <person name="Shenoy N."/>
            <person name="Sisk P."/>
            <person name="Stolte C."/>
            <person name="Sykes S."/>
            <person name="White J."/>
            <person name="Yandava C."/>
            <person name="Burger G."/>
            <person name="Gray M.W."/>
            <person name="Holland P.W.H."/>
            <person name="King N."/>
            <person name="Lang F.B.F."/>
            <person name="Roger A.J."/>
            <person name="Ruiz-Trillo I."/>
            <person name="Haas B."/>
            <person name="Nusbaum C."/>
            <person name="Birren B."/>
        </authorList>
    </citation>
    <scope>NUCLEOTIDE SEQUENCE [LARGE SCALE GENOMIC DNA]</scope>
    <source>
        <strain evidence="2 3">JP610</strain>
    </source>
</reference>
<feature type="region of interest" description="Disordered" evidence="1">
    <location>
        <begin position="50"/>
        <end position="96"/>
    </location>
</feature>
<dbReference type="EMBL" id="KQ242500">
    <property type="protein sequence ID" value="KNC78384.1"/>
    <property type="molecule type" value="Genomic_DNA"/>
</dbReference>
<accession>A0A0L0FNR4</accession>
<evidence type="ECO:0000256" key="1">
    <source>
        <dbReference type="SAM" id="MobiDB-lite"/>
    </source>
</evidence>